<dbReference type="Proteomes" id="UP000268684">
    <property type="component" value="Chromosome I"/>
</dbReference>
<accession>A0AAJ5T539</accession>
<protein>
    <submittedName>
        <fullName evidence="1">Uncharacterized protein</fullName>
    </submittedName>
</protein>
<proteinExistence type="predicted"/>
<dbReference type="InterPro" id="IPR035958">
    <property type="entry name" value="SecB-like_sf"/>
</dbReference>
<dbReference type="RefSeq" id="WP_122168901.1">
    <property type="nucleotide sequence ID" value="NZ_LR025742.1"/>
</dbReference>
<reference evidence="1 2" key="1">
    <citation type="submission" date="2017-11" db="EMBL/GenBank/DDBJ databases">
        <authorList>
            <person name="Seth-Smith MB H."/>
        </authorList>
    </citation>
    <scope>NUCLEOTIDE SEQUENCE [LARGE SCALE GENOMIC DNA]</scope>
    <source>
        <strain evidence="1">E</strain>
    </source>
</reference>
<dbReference type="Gene3D" id="3.10.420.10">
    <property type="entry name" value="SecB-like"/>
    <property type="match status" value="1"/>
</dbReference>
<dbReference type="SUPFAM" id="SSF54611">
    <property type="entry name" value="SecB-like"/>
    <property type="match status" value="1"/>
</dbReference>
<name>A0AAJ5T539_9BURK</name>
<evidence type="ECO:0000313" key="1">
    <source>
        <dbReference type="EMBL" id="VBB13111.1"/>
    </source>
</evidence>
<gene>
    <name evidence="1" type="ORF">BSTAB16_3286</name>
</gene>
<dbReference type="AlphaFoldDB" id="A0AAJ5T539"/>
<dbReference type="EMBL" id="LR025742">
    <property type="protein sequence ID" value="VBB13111.1"/>
    <property type="molecule type" value="Genomic_DNA"/>
</dbReference>
<sequence>MNKEKFDFILGHVALQHVIPSRINFQLAENFDVRMLTQAYSRVNWTGGGISIAELEFETPDGLTHQNLMRCTVSTRTRIVRVGDAGIPPDDQEPDDADVVMDAQIDFRLEYAVIDCHPKEFDEQALNEFLGKNVPFQMWPYYRELVQNLAIRANVPPPQIPPFRVPKTHQANSK</sequence>
<organism evidence="1 2">
    <name type="scientific">Burkholderia stabilis</name>
    <dbReference type="NCBI Taxonomy" id="95485"/>
    <lineage>
        <taxon>Bacteria</taxon>
        <taxon>Pseudomonadati</taxon>
        <taxon>Pseudomonadota</taxon>
        <taxon>Betaproteobacteria</taxon>
        <taxon>Burkholderiales</taxon>
        <taxon>Burkholderiaceae</taxon>
        <taxon>Burkholderia</taxon>
        <taxon>Burkholderia cepacia complex</taxon>
    </lineage>
</organism>
<evidence type="ECO:0000313" key="2">
    <source>
        <dbReference type="Proteomes" id="UP000268684"/>
    </source>
</evidence>
<keyword evidence="2" id="KW-1185">Reference proteome</keyword>
<dbReference type="GeneID" id="71055748"/>